<evidence type="ECO:0000313" key="8">
    <source>
        <dbReference type="EMBL" id="KAK3602684.1"/>
    </source>
</evidence>
<evidence type="ECO:0000256" key="5">
    <source>
        <dbReference type="RuleBase" id="RU004019"/>
    </source>
</evidence>
<evidence type="ECO:0000256" key="2">
    <source>
        <dbReference type="ARBA" id="ARBA00005562"/>
    </source>
</evidence>
<keyword evidence="9" id="KW-1185">Reference proteome</keyword>
<comment type="subcellular location">
    <subcellularLocation>
        <location evidence="1 5">Nucleus</location>
    </subcellularLocation>
</comment>
<protein>
    <recommendedName>
        <fullName evidence="7">ETS domain-containing protein</fullName>
    </recommendedName>
</protein>
<dbReference type="InterPro" id="IPR036388">
    <property type="entry name" value="WH-like_DNA-bd_sf"/>
</dbReference>
<dbReference type="EMBL" id="JAEAOA010001104">
    <property type="protein sequence ID" value="KAK3602684.1"/>
    <property type="molecule type" value="Genomic_DNA"/>
</dbReference>
<dbReference type="Pfam" id="PF00178">
    <property type="entry name" value="Ets"/>
    <property type="match status" value="1"/>
</dbReference>
<evidence type="ECO:0000256" key="1">
    <source>
        <dbReference type="ARBA" id="ARBA00004123"/>
    </source>
</evidence>
<dbReference type="FunFam" id="1.10.10.10:FF:000121">
    <property type="entry name" value="ETS translocation variant 5"/>
    <property type="match status" value="1"/>
</dbReference>
<feature type="region of interest" description="Disordered" evidence="6">
    <location>
        <begin position="132"/>
        <end position="168"/>
    </location>
</feature>
<dbReference type="Gene3D" id="1.10.10.10">
    <property type="entry name" value="Winged helix-like DNA-binding domain superfamily/Winged helix DNA-binding domain"/>
    <property type="match status" value="1"/>
</dbReference>
<dbReference type="PROSITE" id="PS50061">
    <property type="entry name" value="ETS_DOMAIN_3"/>
    <property type="match status" value="1"/>
</dbReference>
<keyword evidence="4 5" id="KW-0539">Nucleus</keyword>
<dbReference type="PRINTS" id="PR00454">
    <property type="entry name" value="ETSDOMAIN"/>
</dbReference>
<dbReference type="SMART" id="SM00413">
    <property type="entry name" value="ETS"/>
    <property type="match status" value="1"/>
</dbReference>
<dbReference type="InterPro" id="IPR036390">
    <property type="entry name" value="WH_DNA-bd_sf"/>
</dbReference>
<dbReference type="InterPro" id="IPR046328">
    <property type="entry name" value="ETS_fam"/>
</dbReference>
<proteinExistence type="inferred from homology"/>
<name>A0AAE0W6A7_9BIVA</name>
<gene>
    <name evidence="8" type="ORF">CHS0354_017886</name>
</gene>
<reference evidence="8" key="1">
    <citation type="journal article" date="2021" name="Genome Biol. Evol.">
        <title>A High-Quality Reference Genome for a Parasitic Bivalve with Doubly Uniparental Inheritance (Bivalvia: Unionida).</title>
        <authorList>
            <person name="Smith C.H."/>
        </authorList>
    </citation>
    <scope>NUCLEOTIDE SEQUENCE</scope>
    <source>
        <strain evidence="8">CHS0354</strain>
    </source>
</reference>
<organism evidence="8 9">
    <name type="scientific">Potamilus streckersoni</name>
    <dbReference type="NCBI Taxonomy" id="2493646"/>
    <lineage>
        <taxon>Eukaryota</taxon>
        <taxon>Metazoa</taxon>
        <taxon>Spiralia</taxon>
        <taxon>Lophotrochozoa</taxon>
        <taxon>Mollusca</taxon>
        <taxon>Bivalvia</taxon>
        <taxon>Autobranchia</taxon>
        <taxon>Heteroconchia</taxon>
        <taxon>Palaeoheterodonta</taxon>
        <taxon>Unionida</taxon>
        <taxon>Unionoidea</taxon>
        <taxon>Unionidae</taxon>
        <taxon>Ambleminae</taxon>
        <taxon>Lampsilini</taxon>
        <taxon>Potamilus</taxon>
    </lineage>
</organism>
<dbReference type="GO" id="GO:0043565">
    <property type="term" value="F:sequence-specific DNA binding"/>
    <property type="evidence" value="ECO:0007669"/>
    <property type="project" value="InterPro"/>
</dbReference>
<dbReference type="InterPro" id="IPR000418">
    <property type="entry name" value="Ets_dom"/>
</dbReference>
<dbReference type="GO" id="GO:0005634">
    <property type="term" value="C:nucleus"/>
    <property type="evidence" value="ECO:0007669"/>
    <property type="project" value="UniProtKB-SubCell"/>
</dbReference>
<sequence length="214" mass="24976">MELKAELYRDFYFDRYRDLPHPTYQRRGSLQLWQFLVALLDDPANSSFISWTGRGLEFKLIEPEEVARRWGVQKNRPAMNYDKLSRSLRYYYEKGIMQKVAGERYVYKFVCDPEALFSMAFPDNHRPVLKTDPTHENYFRDTNQSPESAPQLSLSSLPPPSQIPPLQSINVSAPVTSSATVGPILHPADQHRYQYMQEMQKMYNSGPYMEGCVY</sequence>
<dbReference type="GO" id="GO:0000981">
    <property type="term" value="F:DNA-binding transcription factor activity, RNA polymerase II-specific"/>
    <property type="evidence" value="ECO:0007669"/>
    <property type="project" value="TreeGrafter"/>
</dbReference>
<accession>A0AAE0W6A7</accession>
<dbReference type="PANTHER" id="PTHR11849:SF282">
    <property type="entry name" value="ETV5-RELATED PROTEIN ETS96B"/>
    <property type="match status" value="1"/>
</dbReference>
<dbReference type="PROSITE" id="PS00345">
    <property type="entry name" value="ETS_DOMAIN_1"/>
    <property type="match status" value="1"/>
</dbReference>
<feature type="compositionally biased region" description="Low complexity" evidence="6">
    <location>
        <begin position="144"/>
        <end position="156"/>
    </location>
</feature>
<evidence type="ECO:0000256" key="3">
    <source>
        <dbReference type="ARBA" id="ARBA00023125"/>
    </source>
</evidence>
<evidence type="ECO:0000259" key="7">
    <source>
        <dbReference type="PROSITE" id="PS50061"/>
    </source>
</evidence>
<dbReference type="GO" id="GO:0030154">
    <property type="term" value="P:cell differentiation"/>
    <property type="evidence" value="ECO:0007669"/>
    <property type="project" value="TreeGrafter"/>
</dbReference>
<feature type="domain" description="ETS" evidence="7">
    <location>
        <begin position="30"/>
        <end position="110"/>
    </location>
</feature>
<reference evidence="8" key="3">
    <citation type="submission" date="2023-05" db="EMBL/GenBank/DDBJ databases">
        <authorList>
            <person name="Smith C.H."/>
        </authorList>
    </citation>
    <scope>NUCLEOTIDE SEQUENCE</scope>
    <source>
        <strain evidence="8">CHS0354</strain>
        <tissue evidence="8">Mantle</tissue>
    </source>
</reference>
<reference evidence="8" key="2">
    <citation type="journal article" date="2021" name="Genome Biol. Evol.">
        <title>Developing a high-quality reference genome for a parasitic bivalve with doubly uniparental inheritance (Bivalvia: Unionida).</title>
        <authorList>
            <person name="Smith C.H."/>
        </authorList>
    </citation>
    <scope>NUCLEOTIDE SEQUENCE</scope>
    <source>
        <strain evidence="8">CHS0354</strain>
        <tissue evidence="8">Mantle</tissue>
    </source>
</reference>
<dbReference type="PANTHER" id="PTHR11849">
    <property type="entry name" value="ETS"/>
    <property type="match status" value="1"/>
</dbReference>
<keyword evidence="3 5" id="KW-0238">DNA-binding</keyword>
<evidence type="ECO:0000256" key="4">
    <source>
        <dbReference type="ARBA" id="ARBA00023242"/>
    </source>
</evidence>
<dbReference type="PROSITE" id="PS00346">
    <property type="entry name" value="ETS_DOMAIN_2"/>
    <property type="match status" value="1"/>
</dbReference>
<dbReference type="AlphaFoldDB" id="A0AAE0W6A7"/>
<dbReference type="Proteomes" id="UP001195483">
    <property type="component" value="Unassembled WGS sequence"/>
</dbReference>
<dbReference type="SUPFAM" id="SSF46785">
    <property type="entry name" value="Winged helix' DNA-binding domain"/>
    <property type="match status" value="1"/>
</dbReference>
<comment type="similarity">
    <text evidence="2 5">Belongs to the ETS family.</text>
</comment>
<evidence type="ECO:0000256" key="6">
    <source>
        <dbReference type="SAM" id="MobiDB-lite"/>
    </source>
</evidence>
<evidence type="ECO:0000313" key="9">
    <source>
        <dbReference type="Proteomes" id="UP001195483"/>
    </source>
</evidence>
<comment type="caution">
    <text evidence="8">The sequence shown here is derived from an EMBL/GenBank/DDBJ whole genome shotgun (WGS) entry which is preliminary data.</text>
</comment>